<dbReference type="GeneID" id="19686738"/>
<gene>
    <name evidence="1" type="primary">ORF39</name>
</gene>
<proteinExistence type="predicted"/>
<dbReference type="RefSeq" id="YP_009044374.1">
    <property type="nucleotide sequence ID" value="NC_024381.1"/>
</dbReference>
<evidence type="ECO:0000313" key="2">
    <source>
        <dbReference type="Proteomes" id="UP000026986"/>
    </source>
</evidence>
<dbReference type="KEGG" id="vg:19686738"/>
<reference evidence="2" key="1">
    <citation type="submission" date="2014-02" db="EMBL/GenBank/DDBJ databases">
        <title>Evolution of Pseudomonas aeruginosa bacteriophages collected in Abidjan.</title>
        <authorList>
            <person name="Essoh C."/>
            <person name="Latino L."/>
            <person name="Blouin Y."/>
            <person name="Loukou G."/>
            <person name="Nguetta S.M."/>
            <person name="Lathro N.S."/>
            <person name="Cablanmian A."/>
            <person name="Kra A."/>
            <person name="Vergnaud G."/>
            <person name="Pourcel C."/>
        </authorList>
    </citation>
    <scope>NUCLEOTIDE SEQUENCE [LARGE SCALE GENOMIC DNA]</scope>
</reference>
<keyword evidence="2" id="KW-1185">Reference proteome</keyword>
<protein>
    <submittedName>
        <fullName evidence="1">Uncharacterized protein</fullName>
    </submittedName>
</protein>
<sequence length="91" mass="10153">MSYEIIECSPKARSKIKSFEDALGVDAELTHQRSKYPWPLLKIGQSFAVPLAEGNEASLRNGASQFSKKTGKKFAVIRHSEYGCFECVRIA</sequence>
<dbReference type="EMBL" id="HG962376">
    <property type="protein sequence ID" value="CDN96800.1"/>
    <property type="molecule type" value="Genomic_DNA"/>
</dbReference>
<dbReference type="Proteomes" id="UP000026986">
    <property type="component" value="Segment"/>
</dbReference>
<accession>A0A060RIT1</accession>
<organism evidence="1 2">
    <name type="scientific">Pseudomonas phage vB_PaeS_SCH_Ab26</name>
    <dbReference type="NCBI Taxonomy" id="1476390"/>
    <lineage>
        <taxon>Viruses</taxon>
        <taxon>Duplodnaviria</taxon>
        <taxon>Heunggongvirae</taxon>
        <taxon>Uroviricota</taxon>
        <taxon>Caudoviricetes</taxon>
        <taxon>Jondennisvirinae</taxon>
        <taxon>Septimatrevirus</taxon>
        <taxon>Septimatrevirus Ab26</taxon>
    </lineage>
</organism>
<reference evidence="1 2" key="2">
    <citation type="journal article" date="2015" name="PLoS ONE">
        <title>Investigation of a Large Collection of Pseudomonas aeruginosa Bacteriophages Collected from a Single Environmental Source in Abidjan, Cote d'Ivoire.</title>
        <authorList>
            <person name="Essoh C."/>
            <person name="Latino L."/>
            <person name="Midoux C."/>
            <person name="Blouin Y."/>
            <person name="Loukou G."/>
            <person name="Nguetta S.P."/>
            <person name="Lathro S."/>
            <person name="Cablanmian A."/>
            <person name="Kouassi A.K."/>
            <person name="Vergnaud G."/>
            <person name="Pourcel C."/>
        </authorList>
    </citation>
    <scope>NUCLEOTIDE SEQUENCE [LARGE SCALE GENOMIC DNA]</scope>
</reference>
<evidence type="ECO:0000313" key="1">
    <source>
        <dbReference type="EMBL" id="CDN96800.1"/>
    </source>
</evidence>
<dbReference type="OrthoDB" id="26092at10239"/>
<name>A0A060RIT1_9CAUD</name>